<evidence type="ECO:0000256" key="1">
    <source>
        <dbReference type="ARBA" id="ARBA00004141"/>
    </source>
</evidence>
<dbReference type="InterPro" id="IPR047623">
    <property type="entry name" value="SatP"/>
</dbReference>
<dbReference type="NCBIfam" id="NF038013">
    <property type="entry name" value="AceTr_1"/>
    <property type="match status" value="1"/>
</dbReference>
<feature type="transmembrane region" description="Helical" evidence="6">
    <location>
        <begin position="41"/>
        <end position="61"/>
    </location>
</feature>
<dbReference type="PANTHER" id="PTHR30178">
    <property type="entry name" value="INNER MEMBRANE PROTEIN YAAH"/>
    <property type="match status" value="1"/>
</dbReference>
<name>A0A9W6LN52_9FUSO</name>
<sequence length="212" mass="22470">MSSSTDVKIVVADPSAIGLLGLAMVTLVASAAKFGMISGLGLVIPWVLFLGATAQMVACVNDLKHNNIFGATAFGGYAFFWYGVGMSWMIQMGTFGAGLQAAADPKALAFAFLGYTIFSLYMTIGSVETNKVLLIIFVLIDILLLCLTLSSFGIMAHTTHMIGAWTEMAISMMSFYGSAAVVLNKHFGYEFLPVGKPLGIFKKPAAAKLQVA</sequence>
<evidence type="ECO:0000256" key="3">
    <source>
        <dbReference type="ARBA" id="ARBA00022692"/>
    </source>
</evidence>
<protein>
    <submittedName>
        <fullName evidence="7">Transcriptional regulator</fullName>
    </submittedName>
</protein>
<comment type="caution">
    <text evidence="7">The sequence shown here is derived from an EMBL/GenBank/DDBJ whole genome shotgun (WGS) entry which is preliminary data.</text>
</comment>
<dbReference type="Pfam" id="PF01184">
    <property type="entry name" value="Gpr1_Fun34_YaaH"/>
    <property type="match status" value="1"/>
</dbReference>
<dbReference type="GO" id="GO:0016020">
    <property type="term" value="C:membrane"/>
    <property type="evidence" value="ECO:0007669"/>
    <property type="project" value="UniProtKB-SubCell"/>
</dbReference>
<proteinExistence type="inferred from homology"/>
<feature type="transmembrane region" description="Helical" evidence="6">
    <location>
        <begin position="162"/>
        <end position="183"/>
    </location>
</feature>
<keyword evidence="4 6" id="KW-1133">Transmembrane helix</keyword>
<dbReference type="PANTHER" id="PTHR30178:SF3">
    <property type="entry name" value="SUCCINATE-ACETATE_PROTON SYMPORTER SATP"/>
    <property type="match status" value="1"/>
</dbReference>
<feature type="transmembrane region" description="Helical" evidence="6">
    <location>
        <begin position="132"/>
        <end position="156"/>
    </location>
</feature>
<accession>A0A9W6LN52</accession>
<evidence type="ECO:0000256" key="2">
    <source>
        <dbReference type="ARBA" id="ARBA00005587"/>
    </source>
</evidence>
<feature type="transmembrane region" description="Helical" evidence="6">
    <location>
        <begin position="108"/>
        <end position="125"/>
    </location>
</feature>
<dbReference type="Proteomes" id="UP001144471">
    <property type="component" value="Unassembled WGS sequence"/>
</dbReference>
<organism evidence="7 8">
    <name type="scientific">Propionigenium maris DSM 9537</name>
    <dbReference type="NCBI Taxonomy" id="1123000"/>
    <lineage>
        <taxon>Bacteria</taxon>
        <taxon>Fusobacteriati</taxon>
        <taxon>Fusobacteriota</taxon>
        <taxon>Fusobacteriia</taxon>
        <taxon>Fusobacteriales</taxon>
        <taxon>Fusobacteriaceae</taxon>
        <taxon>Propionigenium</taxon>
    </lineage>
</organism>
<evidence type="ECO:0000313" key="8">
    <source>
        <dbReference type="Proteomes" id="UP001144471"/>
    </source>
</evidence>
<keyword evidence="5 6" id="KW-0472">Membrane</keyword>
<keyword evidence="8" id="KW-1185">Reference proteome</keyword>
<dbReference type="AlphaFoldDB" id="A0A9W6LN52"/>
<comment type="subcellular location">
    <subcellularLocation>
        <location evidence="1">Membrane</location>
        <topology evidence="1">Multi-pass membrane protein</topology>
    </subcellularLocation>
</comment>
<evidence type="ECO:0000256" key="5">
    <source>
        <dbReference type="ARBA" id="ARBA00023136"/>
    </source>
</evidence>
<comment type="similarity">
    <text evidence="2">Belongs to the acetate uptake transporter (AceTr) (TC 2.A.96) family.</text>
</comment>
<feature type="transmembrane region" description="Helical" evidence="6">
    <location>
        <begin position="68"/>
        <end position="88"/>
    </location>
</feature>
<keyword evidence="3 6" id="KW-0812">Transmembrane</keyword>
<evidence type="ECO:0000256" key="4">
    <source>
        <dbReference type="ARBA" id="ARBA00022989"/>
    </source>
</evidence>
<evidence type="ECO:0000256" key="6">
    <source>
        <dbReference type="SAM" id="Phobius"/>
    </source>
</evidence>
<reference evidence="7" key="1">
    <citation type="submission" date="2022-12" db="EMBL/GenBank/DDBJ databases">
        <title>Reference genome sequencing for broad-spectrum identification of bacterial and archaeal isolates by mass spectrometry.</title>
        <authorList>
            <person name="Sekiguchi Y."/>
            <person name="Tourlousse D.M."/>
        </authorList>
    </citation>
    <scope>NUCLEOTIDE SEQUENCE</scope>
    <source>
        <strain evidence="7">10succ1</strain>
    </source>
</reference>
<dbReference type="EMBL" id="BSDY01000008">
    <property type="protein sequence ID" value="GLI56539.1"/>
    <property type="molecule type" value="Genomic_DNA"/>
</dbReference>
<dbReference type="RefSeq" id="WP_281835744.1">
    <property type="nucleotide sequence ID" value="NZ_BSDY01000008.1"/>
</dbReference>
<gene>
    <name evidence="7" type="ORF">PM10SUCC1_20530</name>
</gene>
<dbReference type="InterPro" id="IPR000791">
    <property type="entry name" value="Gpr1/Fun34/SatP-like"/>
</dbReference>
<evidence type="ECO:0000313" key="7">
    <source>
        <dbReference type="EMBL" id="GLI56539.1"/>
    </source>
</evidence>